<reference evidence="1" key="1">
    <citation type="journal article" date="2022" name="bioRxiv">
        <title>Thiovibrio frasassiensisgen. nov., sp. nov., an autotrophic, elemental sulfur disproportionating bacterium isolated from sulfidic karst sediment, and proposal of Thiovibrionaceae fam. nov.</title>
        <authorList>
            <person name="Aronson H."/>
            <person name="Thomas C."/>
            <person name="Bhattacharyya M."/>
            <person name="Eckstein S."/>
            <person name="Jensen S."/>
            <person name="Barco R."/>
            <person name="Macalady J."/>
            <person name="Amend J."/>
        </authorList>
    </citation>
    <scope>NUCLEOTIDE SEQUENCE</scope>
    <source>
        <strain evidence="1">RS19-109</strain>
    </source>
</reference>
<dbReference type="EMBL" id="JAPHEH010000001">
    <property type="protein sequence ID" value="MDG4476893.1"/>
    <property type="molecule type" value="Genomic_DNA"/>
</dbReference>
<evidence type="ECO:0000313" key="1">
    <source>
        <dbReference type="EMBL" id="MDG4476893.1"/>
    </source>
</evidence>
<protein>
    <submittedName>
        <fullName evidence="1">Uncharacterized protein</fullName>
    </submittedName>
</protein>
<reference evidence="1" key="2">
    <citation type="submission" date="2022-10" db="EMBL/GenBank/DDBJ databases">
        <authorList>
            <person name="Aronson H.S."/>
        </authorList>
    </citation>
    <scope>NUCLEOTIDE SEQUENCE</scope>
    <source>
        <strain evidence="1">RS19-109</strain>
    </source>
</reference>
<dbReference type="RefSeq" id="WP_307633858.1">
    <property type="nucleotide sequence ID" value="NZ_JAPHEH010000001.1"/>
</dbReference>
<comment type="caution">
    <text evidence="1">The sequence shown here is derived from an EMBL/GenBank/DDBJ whole genome shotgun (WGS) entry which is preliminary data.</text>
</comment>
<dbReference type="AlphaFoldDB" id="A0A9X4MJX9"/>
<gene>
    <name evidence="1" type="ORF">OLX77_12080</name>
</gene>
<accession>A0A9X4MJX9</accession>
<name>A0A9X4MJX9_9BACT</name>
<keyword evidence="2" id="KW-1185">Reference proteome</keyword>
<sequence length="401" mass="44132">MSAGFLFPAQGQAFSEWQSDEASLSLRGFTGVDGGYSRNPQVTDYCDSREDLLWNLDQRLLATAKYREHSRFDLNLLQNIRATPNASLGSRPLGTERSGLLSWQQHDSGNSEASLRVDTAALHYTQENTEWSIGRQPVNLATTMYFSPNDFFAPFAAQTFYRTYKPGVDSGRVEVRLGNLAQLTLVGVLGYSPEGTGETEWRHRPDWSRNSLVARLAVNRNDWEWGVLGGSVREHRISGGSLQGELFDWLGIRAEGHYAAPEQEGGAGGSEASVGFEHRFASSLELRLEQFHHGQGYGSSEGLNQALAANTLREGYTGRDYTALGASYEFSPLLTGQALVLANWSDHSQLLSLNGVYSLSDEAELAVTFSLPRGQEPEGTSIGSEFGLVPTTVTCSLRFYY</sequence>
<evidence type="ECO:0000313" key="2">
    <source>
        <dbReference type="Proteomes" id="UP001154240"/>
    </source>
</evidence>
<proteinExistence type="predicted"/>
<organism evidence="1 2">
    <name type="scientific">Thiovibrio frasassiensis</name>
    <dbReference type="NCBI Taxonomy" id="2984131"/>
    <lineage>
        <taxon>Bacteria</taxon>
        <taxon>Pseudomonadati</taxon>
        <taxon>Thermodesulfobacteriota</taxon>
        <taxon>Desulfobulbia</taxon>
        <taxon>Desulfobulbales</taxon>
        <taxon>Thiovibrionaceae</taxon>
        <taxon>Thiovibrio</taxon>
    </lineage>
</organism>
<dbReference type="Proteomes" id="UP001154240">
    <property type="component" value="Unassembled WGS sequence"/>
</dbReference>